<feature type="domain" description="Response regulatory" evidence="7">
    <location>
        <begin position="4"/>
        <end position="120"/>
    </location>
</feature>
<evidence type="ECO:0000256" key="2">
    <source>
        <dbReference type="ARBA" id="ARBA00023012"/>
    </source>
</evidence>
<keyword evidence="9" id="KW-1185">Reference proteome</keyword>
<dbReference type="Pfam" id="PF00072">
    <property type="entry name" value="Response_reg"/>
    <property type="match status" value="1"/>
</dbReference>
<evidence type="ECO:0000256" key="4">
    <source>
        <dbReference type="ARBA" id="ARBA00023125"/>
    </source>
</evidence>
<accession>A0ABW9J9R6</accession>
<evidence type="ECO:0000256" key="5">
    <source>
        <dbReference type="ARBA" id="ARBA00023163"/>
    </source>
</evidence>
<keyword evidence="4" id="KW-0238">DNA-binding</keyword>
<keyword evidence="2" id="KW-0902">Two-component regulatory system</keyword>
<dbReference type="PANTHER" id="PTHR48111">
    <property type="entry name" value="REGULATOR OF RPOS"/>
    <property type="match status" value="1"/>
</dbReference>
<gene>
    <name evidence="8" type="ORF">E6A44_010490</name>
</gene>
<comment type="caution">
    <text evidence="8">The sequence shown here is derived from an EMBL/GenBank/DDBJ whole genome shotgun (WGS) entry which is preliminary data.</text>
</comment>
<dbReference type="InterPro" id="IPR011006">
    <property type="entry name" value="CheY-like_superfamily"/>
</dbReference>
<keyword evidence="5" id="KW-0804">Transcription</keyword>
<dbReference type="PANTHER" id="PTHR48111:SF1">
    <property type="entry name" value="TWO-COMPONENT RESPONSE REGULATOR ORR33"/>
    <property type="match status" value="1"/>
</dbReference>
<evidence type="ECO:0000256" key="1">
    <source>
        <dbReference type="ARBA" id="ARBA00022553"/>
    </source>
</evidence>
<proteinExistence type="predicted"/>
<evidence type="ECO:0000256" key="3">
    <source>
        <dbReference type="ARBA" id="ARBA00023015"/>
    </source>
</evidence>
<dbReference type="EMBL" id="SSHJ02000006">
    <property type="protein sequence ID" value="MFN0256002.1"/>
    <property type="molecule type" value="Genomic_DNA"/>
</dbReference>
<evidence type="ECO:0000256" key="6">
    <source>
        <dbReference type="PROSITE-ProRule" id="PRU00169"/>
    </source>
</evidence>
<evidence type="ECO:0000313" key="9">
    <source>
        <dbReference type="Proteomes" id="UP001517247"/>
    </source>
</evidence>
<dbReference type="SUPFAM" id="SSF52172">
    <property type="entry name" value="CheY-like"/>
    <property type="match status" value="1"/>
</dbReference>
<organism evidence="8 9">
    <name type="scientific">Pedobacter ureilyticus</name>
    <dbReference type="NCBI Taxonomy" id="1393051"/>
    <lineage>
        <taxon>Bacteria</taxon>
        <taxon>Pseudomonadati</taxon>
        <taxon>Bacteroidota</taxon>
        <taxon>Sphingobacteriia</taxon>
        <taxon>Sphingobacteriales</taxon>
        <taxon>Sphingobacteriaceae</taxon>
        <taxon>Pedobacter</taxon>
    </lineage>
</organism>
<evidence type="ECO:0000259" key="7">
    <source>
        <dbReference type="PROSITE" id="PS50110"/>
    </source>
</evidence>
<name>A0ABW9J9R6_9SPHI</name>
<dbReference type="Proteomes" id="UP001517247">
    <property type="component" value="Unassembled WGS sequence"/>
</dbReference>
<keyword evidence="3" id="KW-0805">Transcription regulation</keyword>
<dbReference type="PROSITE" id="PS50110">
    <property type="entry name" value="RESPONSE_REGULATORY"/>
    <property type="match status" value="1"/>
</dbReference>
<protein>
    <submittedName>
        <fullName evidence="8">Response regulator transcription factor</fullName>
    </submittedName>
</protein>
<keyword evidence="1 6" id="KW-0597">Phosphoprotein</keyword>
<evidence type="ECO:0000313" key="8">
    <source>
        <dbReference type="EMBL" id="MFN0256002.1"/>
    </source>
</evidence>
<dbReference type="InterPro" id="IPR039420">
    <property type="entry name" value="WalR-like"/>
</dbReference>
<dbReference type="InterPro" id="IPR001789">
    <property type="entry name" value="Sig_transdc_resp-reg_receiver"/>
</dbReference>
<dbReference type="RefSeq" id="WP_138723108.1">
    <property type="nucleotide sequence ID" value="NZ_SSHJ02000006.1"/>
</dbReference>
<dbReference type="Gene3D" id="3.40.50.2300">
    <property type="match status" value="1"/>
</dbReference>
<reference evidence="8 9" key="1">
    <citation type="submission" date="2024-12" db="EMBL/GenBank/DDBJ databases">
        <authorList>
            <person name="Hu S."/>
        </authorList>
    </citation>
    <scope>NUCLEOTIDE SEQUENCE [LARGE SCALE GENOMIC DNA]</scope>
    <source>
        <strain evidence="8 9">THG-T11</strain>
    </source>
</reference>
<feature type="modified residue" description="4-aspartylphosphate" evidence="6">
    <location>
        <position position="53"/>
    </location>
</feature>
<dbReference type="SMART" id="SM00448">
    <property type="entry name" value="REC"/>
    <property type="match status" value="1"/>
</dbReference>
<sequence length="128" mass="14396">MKKEILIIEDEKIVSYFLETRLKKDDFGVEVALDGQEAMRKIHHKKYDLILTDMMIPNISGLELIMKIKRSGLNLKTPILVLSSLSSADLIVDVLSSGVNDYITKPFSIKVLMAKIHQLLDAPVSVTN</sequence>